<evidence type="ECO:0000313" key="1">
    <source>
        <dbReference type="EMBL" id="GLR91312.1"/>
    </source>
</evidence>
<proteinExistence type="predicted"/>
<dbReference type="Proteomes" id="UP001156905">
    <property type="component" value="Unassembled WGS sequence"/>
</dbReference>
<dbReference type="EMBL" id="BSOW01000045">
    <property type="protein sequence ID" value="GLR91312.1"/>
    <property type="molecule type" value="Genomic_DNA"/>
</dbReference>
<accession>A0ABQ6BAB5</accession>
<dbReference type="Gene3D" id="1.10.238.160">
    <property type="match status" value="1"/>
</dbReference>
<sequence>MSQTLLSYSDIVKRGVGASKVTLWRWERAGRFPRRVALSSQRVAWVESEIDAWLADRIAARRQPIAA</sequence>
<organism evidence="1 2">
    <name type="scientific">Bradyrhizobium iriomotense</name>
    <dbReference type="NCBI Taxonomy" id="441950"/>
    <lineage>
        <taxon>Bacteria</taxon>
        <taxon>Pseudomonadati</taxon>
        <taxon>Pseudomonadota</taxon>
        <taxon>Alphaproteobacteria</taxon>
        <taxon>Hyphomicrobiales</taxon>
        <taxon>Nitrobacteraceae</taxon>
        <taxon>Bradyrhizobium</taxon>
    </lineage>
</organism>
<dbReference type="RefSeq" id="WP_284274606.1">
    <property type="nucleotide sequence ID" value="NZ_BSOW01000045.1"/>
</dbReference>
<reference evidence="2" key="1">
    <citation type="journal article" date="2019" name="Int. J. Syst. Evol. Microbiol.">
        <title>The Global Catalogue of Microorganisms (GCM) 10K type strain sequencing project: providing services to taxonomists for standard genome sequencing and annotation.</title>
        <authorList>
            <consortium name="The Broad Institute Genomics Platform"/>
            <consortium name="The Broad Institute Genome Sequencing Center for Infectious Disease"/>
            <person name="Wu L."/>
            <person name="Ma J."/>
        </authorList>
    </citation>
    <scope>NUCLEOTIDE SEQUENCE [LARGE SCALE GENOMIC DNA]</scope>
    <source>
        <strain evidence="2">NBRC 102520</strain>
    </source>
</reference>
<evidence type="ECO:0000313" key="2">
    <source>
        <dbReference type="Proteomes" id="UP001156905"/>
    </source>
</evidence>
<keyword evidence="2" id="KW-1185">Reference proteome</keyword>
<protein>
    <recommendedName>
        <fullName evidence="3">AlpA family phage regulatory protein</fullName>
    </recommendedName>
</protein>
<gene>
    <name evidence="1" type="ORF">GCM10007857_80290</name>
</gene>
<comment type="caution">
    <text evidence="1">The sequence shown here is derived from an EMBL/GenBank/DDBJ whole genome shotgun (WGS) entry which is preliminary data.</text>
</comment>
<dbReference type="InterPro" id="IPR010260">
    <property type="entry name" value="AlpA"/>
</dbReference>
<dbReference type="Pfam" id="PF05930">
    <property type="entry name" value="Phage_AlpA"/>
    <property type="match status" value="1"/>
</dbReference>
<evidence type="ECO:0008006" key="3">
    <source>
        <dbReference type="Google" id="ProtNLM"/>
    </source>
</evidence>
<name>A0ABQ6BAB5_9BRAD</name>